<dbReference type="Proteomes" id="UP000257109">
    <property type="component" value="Unassembled WGS sequence"/>
</dbReference>
<sequence>LVYGFNPLTPIDLLPLLDVSFRLNKDRLSKAKFIKKLHERAWSHIEKIVDQYAKQANRDRKENVLGKGDLVWAHLRNERWLGQRNSQPKDSPTKVPKLVRIYKERPNRSTWGKSLGVLCHILHQPRDVLAYPNYVGLTHKNVEDGTS</sequence>
<keyword evidence="2" id="KW-1185">Reference proteome</keyword>
<dbReference type="EMBL" id="QJKJ01001778">
    <property type="protein sequence ID" value="RDY05946.1"/>
    <property type="molecule type" value="Genomic_DNA"/>
</dbReference>
<feature type="non-terminal residue" evidence="1">
    <location>
        <position position="147"/>
    </location>
</feature>
<evidence type="ECO:0000313" key="2">
    <source>
        <dbReference type="Proteomes" id="UP000257109"/>
    </source>
</evidence>
<name>A0A371HT36_MUCPR</name>
<reference evidence="1" key="1">
    <citation type="submission" date="2018-05" db="EMBL/GenBank/DDBJ databases">
        <title>Draft genome of Mucuna pruriens seed.</title>
        <authorList>
            <person name="Nnadi N.E."/>
            <person name="Vos R."/>
            <person name="Hasami M.H."/>
            <person name="Devisetty U.K."/>
            <person name="Aguiy J.C."/>
        </authorList>
    </citation>
    <scope>NUCLEOTIDE SEQUENCE [LARGE SCALE GENOMIC DNA]</scope>
    <source>
        <strain evidence="1">JCA_2017</strain>
    </source>
</reference>
<organism evidence="1 2">
    <name type="scientific">Mucuna pruriens</name>
    <name type="common">Velvet bean</name>
    <name type="synonym">Dolichos pruriens</name>
    <dbReference type="NCBI Taxonomy" id="157652"/>
    <lineage>
        <taxon>Eukaryota</taxon>
        <taxon>Viridiplantae</taxon>
        <taxon>Streptophyta</taxon>
        <taxon>Embryophyta</taxon>
        <taxon>Tracheophyta</taxon>
        <taxon>Spermatophyta</taxon>
        <taxon>Magnoliopsida</taxon>
        <taxon>eudicotyledons</taxon>
        <taxon>Gunneridae</taxon>
        <taxon>Pentapetalae</taxon>
        <taxon>rosids</taxon>
        <taxon>fabids</taxon>
        <taxon>Fabales</taxon>
        <taxon>Fabaceae</taxon>
        <taxon>Papilionoideae</taxon>
        <taxon>50 kb inversion clade</taxon>
        <taxon>NPAAA clade</taxon>
        <taxon>indigoferoid/millettioid clade</taxon>
        <taxon>Phaseoleae</taxon>
        <taxon>Mucuna</taxon>
    </lineage>
</organism>
<comment type="caution">
    <text evidence="1">The sequence shown here is derived from an EMBL/GenBank/DDBJ whole genome shotgun (WGS) entry which is preliminary data.</text>
</comment>
<dbReference type="AlphaFoldDB" id="A0A371HT36"/>
<gene>
    <name evidence="1" type="ORF">CR513_10146</name>
</gene>
<evidence type="ECO:0000313" key="1">
    <source>
        <dbReference type="EMBL" id="RDY05946.1"/>
    </source>
</evidence>
<proteinExistence type="predicted"/>
<accession>A0A371HT36</accession>
<feature type="non-terminal residue" evidence="1">
    <location>
        <position position="1"/>
    </location>
</feature>
<dbReference type="OrthoDB" id="1935586at2759"/>
<protein>
    <submittedName>
        <fullName evidence="1">Uncharacterized protein</fullName>
    </submittedName>
</protein>